<dbReference type="EMBL" id="RQGD01000038">
    <property type="protein sequence ID" value="TGL57186.1"/>
    <property type="molecule type" value="Genomic_DNA"/>
</dbReference>
<evidence type="ECO:0008006" key="3">
    <source>
        <dbReference type="Google" id="ProtNLM"/>
    </source>
</evidence>
<accession>A0A4V3JQT6</accession>
<keyword evidence="2" id="KW-1185">Reference proteome</keyword>
<dbReference type="Proteomes" id="UP000297693">
    <property type="component" value="Unassembled WGS sequence"/>
</dbReference>
<protein>
    <recommendedName>
        <fullName evidence="3">TIR domain-containing protein</fullName>
    </recommendedName>
</protein>
<reference evidence="1" key="1">
    <citation type="journal article" date="2019" name="PLoS Negl. Trop. Dis.">
        <title>Revisiting the worldwide diversity of Leptospira species in the environment.</title>
        <authorList>
            <person name="Vincent A.T."/>
            <person name="Schiettekatte O."/>
            <person name="Bourhy P."/>
            <person name="Veyrier F.J."/>
            <person name="Picardeau M."/>
        </authorList>
    </citation>
    <scope>NUCLEOTIDE SEQUENCE [LARGE SCALE GENOMIC DNA]</scope>
    <source>
        <strain evidence="1">201702476</strain>
    </source>
</reference>
<comment type="caution">
    <text evidence="1">The sequence shown here is derived from an EMBL/GenBank/DDBJ whole genome shotgun (WGS) entry which is preliminary data.</text>
</comment>
<gene>
    <name evidence="1" type="ORF">EHQ58_14835</name>
</gene>
<dbReference type="AlphaFoldDB" id="A0A4V3JQT6"/>
<evidence type="ECO:0000313" key="2">
    <source>
        <dbReference type="Proteomes" id="UP000297693"/>
    </source>
</evidence>
<evidence type="ECO:0000313" key="1">
    <source>
        <dbReference type="EMBL" id="TGL57186.1"/>
    </source>
</evidence>
<proteinExistence type="predicted"/>
<sequence>MLVTHLKKQNMEVLTSYETSNIAPFNNFQSMNASLFIALLTKSGNQNEKVSKEWNNAIKSKIPTIALIENSFKLPDQFNNWPNIIRFDRTNPSKSISQIQANRTSSVNSEKNDSNALAWILGGIAAIALIKLLSDDD</sequence>
<organism evidence="1 2">
    <name type="scientific">Leptospira ognonensis</name>
    <dbReference type="NCBI Taxonomy" id="2484945"/>
    <lineage>
        <taxon>Bacteria</taxon>
        <taxon>Pseudomonadati</taxon>
        <taxon>Spirochaetota</taxon>
        <taxon>Spirochaetia</taxon>
        <taxon>Leptospirales</taxon>
        <taxon>Leptospiraceae</taxon>
        <taxon>Leptospira</taxon>
    </lineage>
</organism>
<name>A0A4V3JQT6_9LEPT</name>